<accession>A0A1X7ANX7</accession>
<dbReference type="InterPro" id="IPR000182">
    <property type="entry name" value="GNAT_dom"/>
</dbReference>
<gene>
    <name evidence="2" type="ORF">EHSB41UT_03622</name>
</gene>
<dbReference type="CDD" id="cd04301">
    <property type="entry name" value="NAT_SF"/>
    <property type="match status" value="1"/>
</dbReference>
<dbReference type="SUPFAM" id="SSF55729">
    <property type="entry name" value="Acyl-CoA N-acyltransferases (Nat)"/>
    <property type="match status" value="1"/>
</dbReference>
<name>A0A1X7ANX7_9GAMM</name>
<reference evidence="2 3" key="1">
    <citation type="submission" date="2017-03" db="EMBL/GenBank/DDBJ databases">
        <authorList>
            <person name="Afonso C.L."/>
            <person name="Miller P.J."/>
            <person name="Scott M.A."/>
            <person name="Spackman E."/>
            <person name="Goraichik I."/>
            <person name="Dimitrov K.M."/>
            <person name="Suarez D.L."/>
            <person name="Swayne D.E."/>
        </authorList>
    </citation>
    <scope>NUCLEOTIDE SEQUENCE [LARGE SCALE GENOMIC DNA]</scope>
    <source>
        <strain evidence="2">SB41UT1</strain>
    </source>
</reference>
<evidence type="ECO:0000313" key="3">
    <source>
        <dbReference type="Proteomes" id="UP000196573"/>
    </source>
</evidence>
<feature type="domain" description="N-acetyltransferase" evidence="1">
    <location>
        <begin position="1"/>
        <end position="130"/>
    </location>
</feature>
<sequence length="147" mass="16371">MSPPLLTFQQATGSELGLVNRFYKANGHKGKCGRDDRVTLARSGDRIVGAVRLIHKGDIWLLRSLWIAGDQRRLGIGGQLLTACLQGLNAPVWCYPYAYLVDFYTAHGFCSALPEQAPAVIARPWQAYRDNGEEFALMVWQPPRSLP</sequence>
<dbReference type="InterPro" id="IPR016181">
    <property type="entry name" value="Acyl_CoA_acyltransferase"/>
</dbReference>
<protein>
    <recommendedName>
        <fullName evidence="1">N-acetyltransferase domain-containing protein</fullName>
    </recommendedName>
</protein>
<dbReference type="EMBL" id="FWPT01000009">
    <property type="protein sequence ID" value="SMA49832.1"/>
    <property type="molecule type" value="Genomic_DNA"/>
</dbReference>
<evidence type="ECO:0000313" key="2">
    <source>
        <dbReference type="EMBL" id="SMA49832.1"/>
    </source>
</evidence>
<dbReference type="Gene3D" id="3.40.630.30">
    <property type="match status" value="1"/>
</dbReference>
<dbReference type="PROSITE" id="PS51186">
    <property type="entry name" value="GNAT"/>
    <property type="match status" value="1"/>
</dbReference>
<organism evidence="2 3">
    <name type="scientific">Parendozoicomonas haliclonae</name>
    <dbReference type="NCBI Taxonomy" id="1960125"/>
    <lineage>
        <taxon>Bacteria</taxon>
        <taxon>Pseudomonadati</taxon>
        <taxon>Pseudomonadota</taxon>
        <taxon>Gammaproteobacteria</taxon>
        <taxon>Oceanospirillales</taxon>
        <taxon>Endozoicomonadaceae</taxon>
        <taxon>Parendozoicomonas</taxon>
    </lineage>
</organism>
<dbReference type="AlphaFoldDB" id="A0A1X7ANX7"/>
<dbReference type="Pfam" id="PF13508">
    <property type="entry name" value="Acetyltransf_7"/>
    <property type="match status" value="1"/>
</dbReference>
<dbReference type="Proteomes" id="UP000196573">
    <property type="component" value="Unassembled WGS sequence"/>
</dbReference>
<dbReference type="OrthoDB" id="6120181at2"/>
<evidence type="ECO:0000259" key="1">
    <source>
        <dbReference type="PROSITE" id="PS51186"/>
    </source>
</evidence>
<dbReference type="GO" id="GO:0016747">
    <property type="term" value="F:acyltransferase activity, transferring groups other than amino-acyl groups"/>
    <property type="evidence" value="ECO:0007669"/>
    <property type="project" value="InterPro"/>
</dbReference>
<dbReference type="RefSeq" id="WP_087112283.1">
    <property type="nucleotide sequence ID" value="NZ_CBCSCN010000011.1"/>
</dbReference>
<keyword evidence="3" id="KW-1185">Reference proteome</keyword>
<proteinExistence type="predicted"/>